<evidence type="ECO:0000256" key="1">
    <source>
        <dbReference type="SAM" id="MobiDB-lite"/>
    </source>
</evidence>
<gene>
    <name evidence="3" type="ORF">PCOR1329_LOCUS3331</name>
</gene>
<reference evidence="3" key="1">
    <citation type="submission" date="2023-10" db="EMBL/GenBank/DDBJ databases">
        <authorList>
            <person name="Chen Y."/>
            <person name="Shah S."/>
            <person name="Dougan E. K."/>
            <person name="Thang M."/>
            <person name="Chan C."/>
        </authorList>
    </citation>
    <scope>NUCLEOTIDE SEQUENCE [LARGE SCALE GENOMIC DNA]</scope>
</reference>
<comment type="caution">
    <text evidence="3">The sequence shown here is derived from an EMBL/GenBank/DDBJ whole genome shotgun (WGS) entry which is preliminary data.</text>
</comment>
<feature type="region of interest" description="Disordered" evidence="1">
    <location>
        <begin position="315"/>
        <end position="344"/>
    </location>
</feature>
<feature type="transmembrane region" description="Helical" evidence="2">
    <location>
        <begin position="244"/>
        <end position="269"/>
    </location>
</feature>
<proteinExistence type="predicted"/>
<keyword evidence="2" id="KW-1133">Transmembrane helix</keyword>
<organism evidence="3 4">
    <name type="scientific">Prorocentrum cordatum</name>
    <dbReference type="NCBI Taxonomy" id="2364126"/>
    <lineage>
        <taxon>Eukaryota</taxon>
        <taxon>Sar</taxon>
        <taxon>Alveolata</taxon>
        <taxon>Dinophyceae</taxon>
        <taxon>Prorocentrales</taxon>
        <taxon>Prorocentraceae</taxon>
        <taxon>Prorocentrum</taxon>
    </lineage>
</organism>
<evidence type="ECO:0000313" key="4">
    <source>
        <dbReference type="Proteomes" id="UP001189429"/>
    </source>
</evidence>
<feature type="transmembrane region" description="Helical" evidence="2">
    <location>
        <begin position="136"/>
        <end position="158"/>
    </location>
</feature>
<feature type="transmembrane region" description="Helical" evidence="2">
    <location>
        <begin position="196"/>
        <end position="214"/>
    </location>
</feature>
<protein>
    <submittedName>
        <fullName evidence="3">Uncharacterized protein</fullName>
    </submittedName>
</protein>
<keyword evidence="2" id="KW-0472">Membrane</keyword>
<feature type="compositionally biased region" description="Basic and acidic residues" evidence="1">
    <location>
        <begin position="315"/>
        <end position="328"/>
    </location>
</feature>
<feature type="compositionally biased region" description="Basic and acidic residues" evidence="1">
    <location>
        <begin position="335"/>
        <end position="344"/>
    </location>
</feature>
<evidence type="ECO:0000313" key="3">
    <source>
        <dbReference type="EMBL" id="CAK0792871.1"/>
    </source>
</evidence>
<name>A0ABN9PNC2_9DINO</name>
<keyword evidence="4" id="KW-1185">Reference proteome</keyword>
<accession>A0ABN9PNC2</accession>
<sequence>WRVAPAGAASAQRTSMVTASMLSSAMDRLYVPVHRQDEELQNYPTLLNREDNRLVERVDSFLDISSNRSMQLVNDPRFMATNIIDKRLGAFDKMGVISGLLTGTALEACFRLTKDLNFGICVPAEAHTVVESIVQLVSFVIMSSILFMSLYSTLVSVYQAYYTYRLMTAGANGFELARTFYLDPVMVKKRHRAVKLLGWGLLLLMISSGGMLYTKFSKEGDFLDSAADSSGPSAGLIDCMKVHWIFQIVNPLGLVTFVGFAWGSVFLYYKVVHRHKILFDRLYAKVYIDEMPQHGPSGHEGSSFWNSRNDWSSHMDRVGRTKPRESGTDGRVPSGRKEQQCAFM</sequence>
<dbReference type="Proteomes" id="UP001189429">
    <property type="component" value="Unassembled WGS sequence"/>
</dbReference>
<evidence type="ECO:0000256" key="2">
    <source>
        <dbReference type="SAM" id="Phobius"/>
    </source>
</evidence>
<dbReference type="EMBL" id="CAUYUJ010000856">
    <property type="protein sequence ID" value="CAK0792871.1"/>
    <property type="molecule type" value="Genomic_DNA"/>
</dbReference>
<keyword evidence="2" id="KW-0812">Transmembrane</keyword>
<feature type="non-terminal residue" evidence="3">
    <location>
        <position position="1"/>
    </location>
</feature>